<dbReference type="SUPFAM" id="SSF101478">
    <property type="entry name" value="ADP-ribosylglycohydrolase"/>
    <property type="match status" value="1"/>
</dbReference>
<comment type="similarity">
    <text evidence="1">Belongs to the ADP-ribosylglycohydrolase family.</text>
</comment>
<evidence type="ECO:0000313" key="3">
    <source>
        <dbReference type="EMBL" id="MCW1887111.1"/>
    </source>
</evidence>
<dbReference type="PANTHER" id="PTHR16222:SF24">
    <property type="entry name" value="ADP-RIBOSYLHYDROLASE ARH3"/>
    <property type="match status" value="1"/>
</dbReference>
<gene>
    <name evidence="3" type="ORF">OKA04_20400</name>
</gene>
<keyword evidence="4" id="KW-1185">Reference proteome</keyword>
<dbReference type="RefSeq" id="WP_264503065.1">
    <property type="nucleotide sequence ID" value="NZ_JAPDDS010000014.1"/>
</dbReference>
<dbReference type="EMBL" id="JAPDDS010000014">
    <property type="protein sequence ID" value="MCW1887111.1"/>
    <property type="molecule type" value="Genomic_DNA"/>
</dbReference>
<evidence type="ECO:0000256" key="2">
    <source>
        <dbReference type="ARBA" id="ARBA00022801"/>
    </source>
</evidence>
<accession>A0ABT3FU46</accession>
<dbReference type="PANTHER" id="PTHR16222">
    <property type="entry name" value="ADP-RIBOSYLGLYCOHYDROLASE"/>
    <property type="match status" value="1"/>
</dbReference>
<dbReference type="InterPro" id="IPR036705">
    <property type="entry name" value="Ribosyl_crysJ1_sf"/>
</dbReference>
<keyword evidence="2" id="KW-0378">Hydrolase</keyword>
<evidence type="ECO:0000256" key="1">
    <source>
        <dbReference type="ARBA" id="ARBA00010702"/>
    </source>
</evidence>
<dbReference type="Proteomes" id="UP001207930">
    <property type="component" value="Unassembled WGS sequence"/>
</dbReference>
<name>A0ABT3FU46_9BACT</name>
<organism evidence="3 4">
    <name type="scientific">Luteolibacter flavescens</name>
    <dbReference type="NCBI Taxonomy" id="1859460"/>
    <lineage>
        <taxon>Bacteria</taxon>
        <taxon>Pseudomonadati</taxon>
        <taxon>Verrucomicrobiota</taxon>
        <taxon>Verrucomicrobiia</taxon>
        <taxon>Verrucomicrobiales</taxon>
        <taxon>Verrucomicrobiaceae</taxon>
        <taxon>Luteolibacter</taxon>
    </lineage>
</organism>
<dbReference type="Gene3D" id="1.10.4080.10">
    <property type="entry name" value="ADP-ribosylation/Crystallin J1"/>
    <property type="match status" value="1"/>
</dbReference>
<proteinExistence type="inferred from homology"/>
<comment type="caution">
    <text evidence="3">The sequence shown here is derived from an EMBL/GenBank/DDBJ whole genome shotgun (WGS) entry which is preliminary data.</text>
</comment>
<reference evidence="3 4" key="1">
    <citation type="submission" date="2022-10" db="EMBL/GenBank/DDBJ databases">
        <title>Luteolibacter flavescens strain MCCC 1K03193, whole genome shotgun sequencing project.</title>
        <authorList>
            <person name="Zhao G."/>
            <person name="Shen L."/>
        </authorList>
    </citation>
    <scope>NUCLEOTIDE SEQUENCE [LARGE SCALE GENOMIC DNA]</scope>
    <source>
        <strain evidence="3 4">MCCC 1K03193</strain>
    </source>
</reference>
<dbReference type="InterPro" id="IPR050792">
    <property type="entry name" value="ADP-ribosylglycohydrolase"/>
</dbReference>
<dbReference type="Pfam" id="PF03747">
    <property type="entry name" value="ADP_ribosyl_GH"/>
    <property type="match status" value="1"/>
</dbReference>
<protein>
    <submittedName>
        <fullName evidence="3">ADP-ribosylglycohydrolase family protein</fullName>
    </submittedName>
</protein>
<dbReference type="InterPro" id="IPR005502">
    <property type="entry name" value="Ribosyl_crysJ1"/>
</dbReference>
<sequence length="296" mass="30890">MTARDLVLPSFFGDALALGPHWIYDPVQIAAWYPGGIRAYEAPRSQYHPATKAAGDFTHYGDQALALLESLAGAGGSLENWPADWLRWAERIREDKSSYLDGATRGTLQNLAAGVAEPSPSSDLGGAARIAPLLAFHRDVEQLVPLARAQTALTHGDPQVIDAAEFFARAAVSVAGGAGFEEAFDEAASHPYDALPAIDWGTLGRDASSGDLAAKAGALGLGCDIDGAFPITLALAFRYEADPVEALSANAMLGGDSAARGLLLGLLMGARHGAAAFPAEWISGLRSIDAIERALP</sequence>
<evidence type="ECO:0000313" key="4">
    <source>
        <dbReference type="Proteomes" id="UP001207930"/>
    </source>
</evidence>